<comment type="catalytic activity">
    <reaction evidence="1">
        <text>ATP + protein L-histidine = ADP + protein N-phospho-L-histidine.</text>
        <dbReference type="EC" id="2.7.13.3"/>
    </reaction>
</comment>
<dbReference type="Gene3D" id="1.10.287.130">
    <property type="match status" value="1"/>
</dbReference>
<dbReference type="SUPFAM" id="SSF47384">
    <property type="entry name" value="Homodimeric domain of signal transducing histidine kinase"/>
    <property type="match status" value="1"/>
</dbReference>
<dbReference type="OrthoDB" id="9811889at2"/>
<dbReference type="SUPFAM" id="SSF55781">
    <property type="entry name" value="GAF domain-like"/>
    <property type="match status" value="1"/>
</dbReference>
<evidence type="ECO:0000256" key="3">
    <source>
        <dbReference type="ARBA" id="ARBA00022553"/>
    </source>
</evidence>
<dbReference type="PROSITE" id="PS50109">
    <property type="entry name" value="HIS_KIN"/>
    <property type="match status" value="1"/>
</dbReference>
<dbReference type="CDD" id="cd00082">
    <property type="entry name" value="HisKA"/>
    <property type="match status" value="1"/>
</dbReference>
<dbReference type="SMART" id="SM00387">
    <property type="entry name" value="HATPase_c"/>
    <property type="match status" value="1"/>
</dbReference>
<dbReference type="Pfam" id="PF02518">
    <property type="entry name" value="HATPase_c"/>
    <property type="match status" value="1"/>
</dbReference>
<dbReference type="Gene3D" id="3.30.450.40">
    <property type="match status" value="1"/>
</dbReference>
<comment type="caution">
    <text evidence="5">The sequence shown here is derived from an EMBL/GenBank/DDBJ whole genome shotgun (WGS) entry which is preliminary data.</text>
</comment>
<feature type="domain" description="Histidine kinase" evidence="4">
    <location>
        <begin position="189"/>
        <end position="400"/>
    </location>
</feature>
<proteinExistence type="predicted"/>
<dbReference type="PANTHER" id="PTHR43102:SF2">
    <property type="entry name" value="GAF DOMAIN-CONTAINING PROTEIN"/>
    <property type="match status" value="1"/>
</dbReference>
<dbReference type="InterPro" id="IPR003018">
    <property type="entry name" value="GAF"/>
</dbReference>
<dbReference type="InterPro" id="IPR003594">
    <property type="entry name" value="HATPase_dom"/>
</dbReference>
<evidence type="ECO:0000256" key="2">
    <source>
        <dbReference type="ARBA" id="ARBA00012438"/>
    </source>
</evidence>
<protein>
    <recommendedName>
        <fullName evidence="2">histidine kinase</fullName>
        <ecNumber evidence="2">2.7.13.3</ecNumber>
    </recommendedName>
</protein>
<dbReference type="EMBL" id="RCNR01000011">
    <property type="protein sequence ID" value="MUH35808.1"/>
    <property type="molecule type" value="Genomic_DNA"/>
</dbReference>
<evidence type="ECO:0000313" key="6">
    <source>
        <dbReference type="Proteomes" id="UP000540519"/>
    </source>
</evidence>
<dbReference type="CDD" id="cd00075">
    <property type="entry name" value="HATPase"/>
    <property type="match status" value="1"/>
</dbReference>
<keyword evidence="6" id="KW-1185">Reference proteome</keyword>
<dbReference type="Pfam" id="PF01590">
    <property type="entry name" value="GAF"/>
    <property type="match status" value="1"/>
</dbReference>
<dbReference type="Pfam" id="PF00512">
    <property type="entry name" value="HisKA"/>
    <property type="match status" value="1"/>
</dbReference>
<sequence>MLKPKRPLNEEDRIKALESFEILNTLEEEEYDAITRIAAEICNTPMALVSLVDSDRQWFKSLYGIDATETPRDLAFCAHAINTPEELFIVKDSSKDERFADNPLVTGGPQVQFYAGAPLNTKDGFSIGTLCVIDTTPRNNFTLKQQACLRSLANQVMAQLELRRQNSLQQIINEELSVKNNQLKHFTYRLAHDMKTPLQGIGSLVSFIKMDYLHLLKDTEVPEWLDTIEDRVSYMEALINGIMNYTNIMNSEVEYNEFHIATELNHISQELGKTSHISLTPIGCDCTIVHSLKSFVQIFSELILNSIKFSRQELTEIKISFAEDENSYSFTYEDNGPGIPEKYWEKVFVMFETLRKENPTDTGIGLATIKAIIEKLGGTILLSNRPENCSGTYFQFTLLK</sequence>
<dbReference type="AlphaFoldDB" id="A0A7X3D1R3"/>
<dbReference type="InterPro" id="IPR036890">
    <property type="entry name" value="HATPase_C_sf"/>
</dbReference>
<organism evidence="5 6">
    <name type="scientific">Zobellia amurskyensis</name>
    <dbReference type="NCBI Taxonomy" id="248905"/>
    <lineage>
        <taxon>Bacteria</taxon>
        <taxon>Pseudomonadati</taxon>
        <taxon>Bacteroidota</taxon>
        <taxon>Flavobacteriia</taxon>
        <taxon>Flavobacteriales</taxon>
        <taxon>Flavobacteriaceae</taxon>
        <taxon>Zobellia</taxon>
    </lineage>
</organism>
<keyword evidence="3" id="KW-0597">Phosphoprotein</keyword>
<dbReference type="Proteomes" id="UP000540519">
    <property type="component" value="Unassembled WGS sequence"/>
</dbReference>
<evidence type="ECO:0000259" key="4">
    <source>
        <dbReference type="PROSITE" id="PS50109"/>
    </source>
</evidence>
<accession>A0A7X3D1R3</accession>
<dbReference type="InterPro" id="IPR029016">
    <property type="entry name" value="GAF-like_dom_sf"/>
</dbReference>
<name>A0A7X3D1R3_9FLAO</name>
<evidence type="ECO:0000256" key="1">
    <source>
        <dbReference type="ARBA" id="ARBA00000085"/>
    </source>
</evidence>
<dbReference type="Gene3D" id="3.30.565.10">
    <property type="entry name" value="Histidine kinase-like ATPase, C-terminal domain"/>
    <property type="match status" value="1"/>
</dbReference>
<dbReference type="RefSeq" id="WP_155599524.1">
    <property type="nucleotide sequence ID" value="NZ_RCNR01000011.1"/>
</dbReference>
<dbReference type="GO" id="GO:0000155">
    <property type="term" value="F:phosphorelay sensor kinase activity"/>
    <property type="evidence" value="ECO:0007669"/>
    <property type="project" value="InterPro"/>
</dbReference>
<dbReference type="SUPFAM" id="SSF55874">
    <property type="entry name" value="ATPase domain of HSP90 chaperone/DNA topoisomerase II/histidine kinase"/>
    <property type="match status" value="1"/>
</dbReference>
<dbReference type="PANTHER" id="PTHR43102">
    <property type="entry name" value="SLR1143 PROTEIN"/>
    <property type="match status" value="1"/>
</dbReference>
<gene>
    <name evidence="5" type="ORF">D9O36_08155</name>
</gene>
<reference evidence="5 6" key="1">
    <citation type="journal article" date="2019" name="Mar. Drugs">
        <title>Comparative Genomics and CAZyme Genome Repertoires of Marine Zobellia amurskyensis KMM 3526(T) and Zobellia laminariae KMM 3676(T).</title>
        <authorList>
            <person name="Chernysheva N."/>
            <person name="Bystritskaya E."/>
            <person name="Stenkova A."/>
            <person name="Golovkin I."/>
            <person name="Nedashkovskaya O."/>
            <person name="Isaeva M."/>
        </authorList>
    </citation>
    <scope>NUCLEOTIDE SEQUENCE [LARGE SCALE GENOMIC DNA]</scope>
    <source>
        <strain evidence="5 6">KMM 3526</strain>
    </source>
</reference>
<dbReference type="InterPro" id="IPR003661">
    <property type="entry name" value="HisK_dim/P_dom"/>
</dbReference>
<dbReference type="SMART" id="SM00065">
    <property type="entry name" value="GAF"/>
    <property type="match status" value="1"/>
</dbReference>
<dbReference type="SMART" id="SM00388">
    <property type="entry name" value="HisKA"/>
    <property type="match status" value="1"/>
</dbReference>
<dbReference type="InterPro" id="IPR004358">
    <property type="entry name" value="Sig_transdc_His_kin-like_C"/>
</dbReference>
<dbReference type="InterPro" id="IPR036097">
    <property type="entry name" value="HisK_dim/P_sf"/>
</dbReference>
<dbReference type="EC" id="2.7.13.3" evidence="2"/>
<evidence type="ECO:0000313" key="5">
    <source>
        <dbReference type="EMBL" id="MUH35808.1"/>
    </source>
</evidence>
<dbReference type="InterPro" id="IPR005467">
    <property type="entry name" value="His_kinase_dom"/>
</dbReference>
<dbReference type="PRINTS" id="PR00344">
    <property type="entry name" value="BCTRLSENSOR"/>
</dbReference>